<keyword evidence="2" id="KW-0560">Oxidoreductase</keyword>
<dbReference type="Gene3D" id="1.10.10.1100">
    <property type="entry name" value="BFD-like [2Fe-2S]-binding domain"/>
    <property type="match status" value="1"/>
</dbReference>
<dbReference type="Proteomes" id="UP001272097">
    <property type="component" value="Unassembled WGS sequence"/>
</dbReference>
<dbReference type="PANTHER" id="PTHR43757">
    <property type="entry name" value="AMINOMETHYLTRANSFERASE"/>
    <property type="match status" value="1"/>
</dbReference>
<organism evidence="6 7">
    <name type="scientific">Mesorhizobium australafricanum</name>
    <dbReference type="NCBI Taxonomy" id="3072311"/>
    <lineage>
        <taxon>Bacteria</taxon>
        <taxon>Pseudomonadati</taxon>
        <taxon>Pseudomonadota</taxon>
        <taxon>Alphaproteobacteria</taxon>
        <taxon>Hyphomicrobiales</taxon>
        <taxon>Phyllobacteriaceae</taxon>
        <taxon>Mesorhizobium</taxon>
    </lineage>
</organism>
<evidence type="ECO:0000256" key="2">
    <source>
        <dbReference type="ARBA" id="ARBA00023002"/>
    </source>
</evidence>
<dbReference type="InterPro" id="IPR042204">
    <property type="entry name" value="2Fe-2S-bd_N"/>
</dbReference>
<dbReference type="RefSeq" id="WP_320213606.1">
    <property type="nucleotide sequence ID" value="NZ_JAVIIS010000010.1"/>
</dbReference>
<feature type="domain" description="SoxA A3" evidence="5">
    <location>
        <begin position="482"/>
        <end position="566"/>
    </location>
</feature>
<dbReference type="Gene3D" id="3.30.1360.120">
    <property type="entry name" value="Probable tRNA modification gtpase trme, domain 1"/>
    <property type="match status" value="1"/>
</dbReference>
<comment type="similarity">
    <text evidence="1">Belongs to the GcvT family.</text>
</comment>
<dbReference type="InterPro" id="IPR006222">
    <property type="entry name" value="GCVT_N"/>
</dbReference>
<comment type="caution">
    <text evidence="6">The sequence shown here is derived from an EMBL/GenBank/DDBJ whole genome shotgun (WGS) entry which is preliminary data.</text>
</comment>
<dbReference type="PRINTS" id="PR00469">
    <property type="entry name" value="PNDRDTASEII"/>
</dbReference>
<dbReference type="Pfam" id="PF01571">
    <property type="entry name" value="GCV_T"/>
    <property type="match status" value="1"/>
</dbReference>
<dbReference type="Gene3D" id="3.50.50.60">
    <property type="entry name" value="FAD/NAD(P)-binding domain"/>
    <property type="match status" value="1"/>
</dbReference>
<dbReference type="PRINTS" id="PR00368">
    <property type="entry name" value="FADPNR"/>
</dbReference>
<feature type="domain" description="GCVT N-terminal" evidence="3">
    <location>
        <begin position="577"/>
        <end position="845"/>
    </location>
</feature>
<dbReference type="SUPFAM" id="SSF101790">
    <property type="entry name" value="Aminomethyltransferase beta-barrel domain"/>
    <property type="match status" value="1"/>
</dbReference>
<evidence type="ECO:0000313" key="6">
    <source>
        <dbReference type="EMBL" id="MDX8439703.1"/>
    </source>
</evidence>
<dbReference type="SUPFAM" id="SSF103025">
    <property type="entry name" value="Folate-binding domain"/>
    <property type="match status" value="1"/>
</dbReference>
<name>A0ABU4WWS2_9HYPH</name>
<protein>
    <submittedName>
        <fullName evidence="6">2Fe-2S iron-sulfur cluster-binding protein</fullName>
    </submittedName>
</protein>
<dbReference type="Pfam" id="PF08669">
    <property type="entry name" value="GCV_T_C"/>
    <property type="match status" value="1"/>
</dbReference>
<reference evidence="6 7" key="1">
    <citation type="submission" date="2023-08" db="EMBL/GenBank/DDBJ databases">
        <title>Implementing the SeqCode for naming new Mesorhizobium species isolated from Vachellia karroo root nodules.</title>
        <authorList>
            <person name="Van Lill M."/>
        </authorList>
    </citation>
    <scope>NUCLEOTIDE SEQUENCE [LARGE SCALE GENOMIC DNA]</scope>
    <source>
        <strain evidence="6 7">VK3E</strain>
    </source>
</reference>
<dbReference type="InterPro" id="IPR029043">
    <property type="entry name" value="GcvT/YgfZ_C"/>
</dbReference>
<dbReference type="InterPro" id="IPR027266">
    <property type="entry name" value="TrmE/GcvT-like"/>
</dbReference>
<dbReference type="EMBL" id="JAVIIS010000010">
    <property type="protein sequence ID" value="MDX8439703.1"/>
    <property type="molecule type" value="Genomic_DNA"/>
</dbReference>
<gene>
    <name evidence="6" type="ORF">RFM51_08865</name>
</gene>
<dbReference type="InterPro" id="IPR036188">
    <property type="entry name" value="FAD/NAD-bd_sf"/>
</dbReference>
<dbReference type="Gene3D" id="3.10.20.440">
    <property type="entry name" value="2Fe-2S iron-sulphur cluster binding domain, sarcosine oxidase, alpha subunit, N-terminal domain"/>
    <property type="match status" value="1"/>
</dbReference>
<dbReference type="Pfam" id="PF12831">
    <property type="entry name" value="FAD_oxidored"/>
    <property type="match status" value="1"/>
</dbReference>
<sequence>MNRLPAPFGNRIDRSRRIRFTFEGKPFEGYEGDSIASALAASGQWVLSRSFKYHRPRGILSMTGADANALVQLPSEPNAAAERTPISEGLQVRAQNVNGSLERDRDAIMDRFGRFLPVGFYYRTFMGPRRDSWLKFWEPIIRRKAGLGVVDTKAPHRHFDKTHLHCDLLVVGAGPAGLSAAIAAAEAGADVVLCDENPEIGGSLSYGRYDPAILAGLSSKLEALTNLRALTGTVCNGWYEDNWLPLIEGNRLHRTRAREVILATGAIEQPAVFRNNDLPGIMLGGAAQRLVRHYGVRPGDSAVVLAANDDGYRTALDLLDAGVSVVELVDPRSAGEAAGPLEAELRGRGTAVRKGAAIEAAEGTTGNRHLARVRVGGSWIACDLLTVSIGQAPAWQLPCQAGGKVGYDAGTEAMTLTLPDGSVHLAGAVAGADDLEDAIASGRRAAATALSRLGHAVADEPPAASSKTARPRYVQPIVADPKGRDFVDFDEDLQVKDLLNATKDGYREIELVKRFTTVGMGPSQGRHSALATARIVAEATGRTVGEIGITTARPPVGPETLGVLAGHHEVLERRTALHARHVALGAAMKPVGAWWRPYYYGDANGAQKTVREEILAVREGVGLLDVSTLGKLEIRGPDAGEFLDRLYTMAHANQPMGRVRYCLMLNEMGSVVDDGVAYRMAEDQFYVTATTGAVARVYADMLFWNADWRLKVDVLNLTGAFSGLNVTGPKARTVLQALDSDIDFSRDAFPYLSGREGMVAGVPVRVMRIGFTGELSYELHCPSSLAPSLWDSVTAAGRPHGLRPYGLEASRMLRLEKGHILIGQDTDAITTPDELGFGWAVSKKKPFFVGKRSIEMRARLGQTRKLVGLQFPAGARNIPGESCLVLRGGAPVGQTTSVGYSPSLGHHIALAYVHVDDQAEGSRVTVKCRNGELVEAPVVAHAFFDPTNARQEM</sequence>
<dbReference type="Pfam" id="PF17806">
    <property type="entry name" value="SO_alpha_A3"/>
    <property type="match status" value="1"/>
</dbReference>
<accession>A0ABU4WWS2</accession>
<dbReference type="PANTHER" id="PTHR43757:SF2">
    <property type="entry name" value="AMINOMETHYLTRANSFERASE, MITOCHONDRIAL"/>
    <property type="match status" value="1"/>
</dbReference>
<evidence type="ECO:0000256" key="1">
    <source>
        <dbReference type="ARBA" id="ARBA00008609"/>
    </source>
</evidence>
<proteinExistence type="inferred from homology"/>
<feature type="domain" description="Aminomethyltransferase C-terminal" evidence="4">
    <location>
        <begin position="864"/>
        <end position="945"/>
    </location>
</feature>
<dbReference type="InterPro" id="IPR013977">
    <property type="entry name" value="GcvT_C"/>
</dbReference>
<evidence type="ECO:0000259" key="4">
    <source>
        <dbReference type="Pfam" id="PF08669"/>
    </source>
</evidence>
<evidence type="ECO:0000259" key="5">
    <source>
        <dbReference type="Pfam" id="PF17806"/>
    </source>
</evidence>
<dbReference type="SUPFAM" id="SSF51905">
    <property type="entry name" value="FAD/NAD(P)-binding domain"/>
    <property type="match status" value="1"/>
</dbReference>
<keyword evidence="7" id="KW-1185">Reference proteome</keyword>
<evidence type="ECO:0000259" key="3">
    <source>
        <dbReference type="Pfam" id="PF01571"/>
    </source>
</evidence>
<dbReference type="InterPro" id="IPR028896">
    <property type="entry name" value="GcvT/YgfZ/DmdA"/>
</dbReference>
<dbReference type="InterPro" id="IPR041854">
    <property type="entry name" value="BFD-like_2Fe2S-bd_dom_sf"/>
</dbReference>
<dbReference type="Pfam" id="PF13510">
    <property type="entry name" value="Fer2_4"/>
    <property type="match status" value="1"/>
</dbReference>
<evidence type="ECO:0000313" key="7">
    <source>
        <dbReference type="Proteomes" id="UP001272097"/>
    </source>
</evidence>
<dbReference type="InterPro" id="IPR041117">
    <property type="entry name" value="SoxA_A3"/>
</dbReference>